<gene>
    <name evidence="2" type="ORF">NEOLEDRAFT_1177633</name>
</gene>
<feature type="compositionally biased region" description="Polar residues" evidence="1">
    <location>
        <begin position="624"/>
        <end position="642"/>
    </location>
</feature>
<sequence length="763" mass="85639">MNNPIRLYDPETEVIHDQAGVIIKKSVLAPPYTPGPYEAQSNREHDLLYVPSLEYFCVKALAEVVDQVHVIGSARLRYQAPEEDGSYDLLRALIPSYGTRDFAFSQIDPRLWAVLVQLFDNIPVDLRTYHIPLSDKYVPLLQSIPSTPDFTLITLLNLSGRGATVTDNTILELKALHHLVGLDLSDTWVSSYGIRSLTGTLQCSLDEATGIRRRRGPWPLRVLRLNKCRNVSHRILDCLIKFPLLSLVDLRGTQYRLAKSVYKAGPFGPCKDLRFCTAILSENLATLAEYLEDVRTTDDEKMHSSTNIYTLNIYTVDYEGAGRQSWDPAEQLLRAEHPVRFSEQFTRQTSGASESLRIRGGADRDSDEQDEFPFYDNEDEQYNSGDSWPESGDYQDDTVIEDYEEWDRFFGGAADIERKAEASRRAVQRFYSGAMSSKSSRSPPMHSEFHRRDTDDLQCMLFRLPPPWSVLDEIEPKDADPGILVQTLTEEAVFSSRHTKKAQMAIDSYKGMINQRKMRSAYSLGEPAAPELPSTRKRSFNPFSRVPKFADGTDQEQAKPVVDASSRRSLNTATTATLQRFGDGLARRDKKPADQTPLLMTRPQAVGASASAPEFTGDIRHLKSQGQDEPSFATSRTPSSVARTPMFRADSAKPPRRLTGKAPSLVPGVWAGHASAALASSSNPRPLLKFKPVSAHQIPMLPPLPKSSPRRRERADGEKANSVRQRNSLGSEERSTKRPKPDGKKRTQFDWHAWGNSKPRKSV</sequence>
<dbReference type="OrthoDB" id="3215314at2759"/>
<feature type="compositionally biased region" description="Polar residues" evidence="1">
    <location>
        <begin position="343"/>
        <end position="353"/>
    </location>
</feature>
<feature type="region of interest" description="Disordered" evidence="1">
    <location>
        <begin position="526"/>
        <end position="611"/>
    </location>
</feature>
<feature type="region of interest" description="Disordered" evidence="1">
    <location>
        <begin position="343"/>
        <end position="394"/>
    </location>
</feature>
<protein>
    <submittedName>
        <fullName evidence="2">Uncharacterized protein</fullName>
    </submittedName>
</protein>
<evidence type="ECO:0000313" key="2">
    <source>
        <dbReference type="EMBL" id="KZT26208.1"/>
    </source>
</evidence>
<evidence type="ECO:0000313" key="3">
    <source>
        <dbReference type="Proteomes" id="UP000076761"/>
    </source>
</evidence>
<proteinExistence type="predicted"/>
<organism evidence="2 3">
    <name type="scientific">Neolentinus lepideus HHB14362 ss-1</name>
    <dbReference type="NCBI Taxonomy" id="1314782"/>
    <lineage>
        <taxon>Eukaryota</taxon>
        <taxon>Fungi</taxon>
        <taxon>Dikarya</taxon>
        <taxon>Basidiomycota</taxon>
        <taxon>Agaricomycotina</taxon>
        <taxon>Agaricomycetes</taxon>
        <taxon>Gloeophyllales</taxon>
        <taxon>Gloeophyllaceae</taxon>
        <taxon>Neolentinus</taxon>
    </lineage>
</organism>
<feature type="region of interest" description="Disordered" evidence="1">
    <location>
        <begin position="623"/>
        <end position="660"/>
    </location>
</feature>
<dbReference type="AlphaFoldDB" id="A0A165T6F8"/>
<reference evidence="2 3" key="1">
    <citation type="journal article" date="2016" name="Mol. Biol. Evol.">
        <title>Comparative Genomics of Early-Diverging Mushroom-Forming Fungi Provides Insights into the Origins of Lignocellulose Decay Capabilities.</title>
        <authorList>
            <person name="Nagy L.G."/>
            <person name="Riley R."/>
            <person name="Tritt A."/>
            <person name="Adam C."/>
            <person name="Daum C."/>
            <person name="Floudas D."/>
            <person name="Sun H."/>
            <person name="Yadav J.S."/>
            <person name="Pangilinan J."/>
            <person name="Larsson K.H."/>
            <person name="Matsuura K."/>
            <person name="Barry K."/>
            <person name="Labutti K."/>
            <person name="Kuo R."/>
            <person name="Ohm R.A."/>
            <person name="Bhattacharya S.S."/>
            <person name="Shirouzu T."/>
            <person name="Yoshinaga Y."/>
            <person name="Martin F.M."/>
            <person name="Grigoriev I.V."/>
            <person name="Hibbett D.S."/>
        </authorList>
    </citation>
    <scope>NUCLEOTIDE SEQUENCE [LARGE SCALE GENOMIC DNA]</scope>
    <source>
        <strain evidence="2 3">HHB14362 ss-1</strain>
    </source>
</reference>
<dbReference type="Gene3D" id="3.80.10.10">
    <property type="entry name" value="Ribonuclease Inhibitor"/>
    <property type="match status" value="1"/>
</dbReference>
<feature type="compositionally biased region" description="Acidic residues" evidence="1">
    <location>
        <begin position="365"/>
        <end position="381"/>
    </location>
</feature>
<dbReference type="EMBL" id="KV425567">
    <property type="protein sequence ID" value="KZT26208.1"/>
    <property type="molecule type" value="Genomic_DNA"/>
</dbReference>
<dbReference type="SUPFAM" id="SSF52047">
    <property type="entry name" value="RNI-like"/>
    <property type="match status" value="1"/>
</dbReference>
<feature type="compositionally biased region" description="Basic and acidic residues" evidence="1">
    <location>
        <begin position="731"/>
        <end position="749"/>
    </location>
</feature>
<dbReference type="Proteomes" id="UP000076761">
    <property type="component" value="Unassembled WGS sequence"/>
</dbReference>
<feature type="region of interest" description="Disordered" evidence="1">
    <location>
        <begin position="693"/>
        <end position="763"/>
    </location>
</feature>
<feature type="compositionally biased region" description="Polar residues" evidence="1">
    <location>
        <begin position="567"/>
        <end position="578"/>
    </location>
</feature>
<name>A0A165T6F8_9AGAM</name>
<keyword evidence="3" id="KW-1185">Reference proteome</keyword>
<accession>A0A165T6F8</accession>
<dbReference type="InterPro" id="IPR032675">
    <property type="entry name" value="LRR_dom_sf"/>
</dbReference>
<evidence type="ECO:0000256" key="1">
    <source>
        <dbReference type="SAM" id="MobiDB-lite"/>
    </source>
</evidence>
<dbReference type="InParanoid" id="A0A165T6F8"/>